<comment type="caution">
    <text evidence="2">The sequence shown here is derived from an EMBL/GenBank/DDBJ whole genome shotgun (WGS) entry which is preliminary data.</text>
</comment>
<dbReference type="EMBL" id="VSSQ01047121">
    <property type="protein sequence ID" value="MPN01102.1"/>
    <property type="molecule type" value="Genomic_DNA"/>
</dbReference>
<protein>
    <submittedName>
        <fullName evidence="2">Uncharacterized protein</fullName>
    </submittedName>
</protein>
<dbReference type="Gene3D" id="1.10.10.2830">
    <property type="match status" value="1"/>
</dbReference>
<reference evidence="2" key="1">
    <citation type="submission" date="2019-08" db="EMBL/GenBank/DDBJ databases">
        <authorList>
            <person name="Kucharzyk K."/>
            <person name="Murdoch R.W."/>
            <person name="Higgins S."/>
            <person name="Loffler F."/>
        </authorList>
    </citation>
    <scope>NUCLEOTIDE SEQUENCE</scope>
</reference>
<dbReference type="SUPFAM" id="SSF109709">
    <property type="entry name" value="KorB DNA-binding domain-like"/>
    <property type="match status" value="1"/>
</dbReference>
<sequence>MLIAANSQREKTAWDKLEEVRRTRNILERAKKQEKIPGGTRDLVAKALHTSPAQIGRYDAIIKNLSPTFTEELKQDHINISTAYELSGLTQEEQSVAFAEYKESGTISIKDARAKKPDPVQAETKPVQKEPLRPTTQHKIQSEREKLAAPVIEDFGTMQTSLIEENSDQPQLELAPEQNEPPKESTGCSYAKMYAEMIGEAINAIEFMINEAKKNHEVTISISDVEPLEAALAILKNFNSGRSRR</sequence>
<dbReference type="AlphaFoldDB" id="A0A645EIK8"/>
<evidence type="ECO:0000256" key="1">
    <source>
        <dbReference type="SAM" id="MobiDB-lite"/>
    </source>
</evidence>
<gene>
    <name evidence="2" type="ORF">SDC9_148305</name>
</gene>
<proteinExistence type="predicted"/>
<accession>A0A645EIK8</accession>
<name>A0A645EIK8_9ZZZZ</name>
<organism evidence="2">
    <name type="scientific">bioreactor metagenome</name>
    <dbReference type="NCBI Taxonomy" id="1076179"/>
    <lineage>
        <taxon>unclassified sequences</taxon>
        <taxon>metagenomes</taxon>
        <taxon>ecological metagenomes</taxon>
    </lineage>
</organism>
<feature type="region of interest" description="Disordered" evidence="1">
    <location>
        <begin position="113"/>
        <end position="144"/>
    </location>
</feature>
<feature type="region of interest" description="Disordered" evidence="1">
    <location>
        <begin position="165"/>
        <end position="186"/>
    </location>
</feature>
<evidence type="ECO:0000313" key="2">
    <source>
        <dbReference type="EMBL" id="MPN01102.1"/>
    </source>
</evidence>